<name>K6WB00_9ACTN</name>
<dbReference type="PANTHER" id="PTHR43776:SF7">
    <property type="entry name" value="D,D-DIPEPTIDE TRANSPORT ATP-BINDING PROTEIN DDPF-RELATED"/>
    <property type="match status" value="1"/>
</dbReference>
<dbReference type="InterPro" id="IPR027417">
    <property type="entry name" value="P-loop_NTPase"/>
</dbReference>
<dbReference type="Proteomes" id="UP000008363">
    <property type="component" value="Unassembled WGS sequence"/>
</dbReference>
<keyword evidence="3" id="KW-0547">Nucleotide-binding</keyword>
<evidence type="ECO:0000259" key="6">
    <source>
        <dbReference type="PROSITE" id="PS50893"/>
    </source>
</evidence>
<feature type="region of interest" description="Disordered" evidence="5">
    <location>
        <begin position="273"/>
        <end position="292"/>
    </location>
</feature>
<dbReference type="GO" id="GO:0015833">
    <property type="term" value="P:peptide transport"/>
    <property type="evidence" value="ECO:0007669"/>
    <property type="project" value="InterPro"/>
</dbReference>
<dbReference type="InterPro" id="IPR017871">
    <property type="entry name" value="ABC_transporter-like_CS"/>
</dbReference>
<comment type="similarity">
    <text evidence="1">Belongs to the ABC transporter superfamily.</text>
</comment>
<dbReference type="InterPro" id="IPR013563">
    <property type="entry name" value="Oligopep_ABC_C"/>
</dbReference>
<dbReference type="GO" id="GO:0055085">
    <property type="term" value="P:transmembrane transport"/>
    <property type="evidence" value="ECO:0007669"/>
    <property type="project" value="UniProtKB-ARBA"/>
</dbReference>
<gene>
    <name evidence="7" type="ORF">GORHZ_119_00650</name>
</gene>
<reference evidence="7 8" key="1">
    <citation type="submission" date="2012-08" db="EMBL/GenBank/DDBJ databases">
        <title>Whole genome shotgun sequence of Gordonia rhizosphera NBRC 16068.</title>
        <authorList>
            <person name="Takarada H."/>
            <person name="Isaki S."/>
            <person name="Hosoyama A."/>
            <person name="Tsuchikane K."/>
            <person name="Katsumata H."/>
            <person name="Baba S."/>
            <person name="Ohji S."/>
            <person name="Yamazaki S."/>
            <person name="Fujita N."/>
        </authorList>
    </citation>
    <scope>NUCLEOTIDE SEQUENCE [LARGE SCALE GENOMIC DNA]</scope>
    <source>
        <strain evidence="7 8">NBRC 16068</strain>
    </source>
</reference>
<evidence type="ECO:0000313" key="8">
    <source>
        <dbReference type="Proteomes" id="UP000008363"/>
    </source>
</evidence>
<dbReference type="InterPro" id="IPR003593">
    <property type="entry name" value="AAA+_ATPase"/>
</dbReference>
<accession>K6WB00</accession>
<evidence type="ECO:0000256" key="1">
    <source>
        <dbReference type="ARBA" id="ARBA00005417"/>
    </source>
</evidence>
<dbReference type="SUPFAM" id="SSF52540">
    <property type="entry name" value="P-loop containing nucleoside triphosphate hydrolases"/>
    <property type="match status" value="1"/>
</dbReference>
<dbReference type="Pfam" id="PF00005">
    <property type="entry name" value="ABC_tran"/>
    <property type="match status" value="1"/>
</dbReference>
<organism evidence="7 8">
    <name type="scientific">Gordonia rhizosphera NBRC 16068</name>
    <dbReference type="NCBI Taxonomy" id="1108045"/>
    <lineage>
        <taxon>Bacteria</taxon>
        <taxon>Bacillati</taxon>
        <taxon>Actinomycetota</taxon>
        <taxon>Actinomycetes</taxon>
        <taxon>Mycobacteriales</taxon>
        <taxon>Gordoniaceae</taxon>
        <taxon>Gordonia</taxon>
    </lineage>
</organism>
<dbReference type="AlphaFoldDB" id="K6WB00"/>
<dbReference type="Pfam" id="PF08352">
    <property type="entry name" value="oligo_HPY"/>
    <property type="match status" value="1"/>
</dbReference>
<evidence type="ECO:0000256" key="5">
    <source>
        <dbReference type="SAM" id="MobiDB-lite"/>
    </source>
</evidence>
<evidence type="ECO:0000313" key="7">
    <source>
        <dbReference type="EMBL" id="GAB90936.1"/>
    </source>
</evidence>
<evidence type="ECO:0000256" key="3">
    <source>
        <dbReference type="ARBA" id="ARBA00022741"/>
    </source>
</evidence>
<dbReference type="SMART" id="SM00382">
    <property type="entry name" value="AAA"/>
    <property type="match status" value="1"/>
</dbReference>
<evidence type="ECO:0000256" key="2">
    <source>
        <dbReference type="ARBA" id="ARBA00022448"/>
    </source>
</evidence>
<evidence type="ECO:0000256" key="4">
    <source>
        <dbReference type="ARBA" id="ARBA00022840"/>
    </source>
</evidence>
<dbReference type="EMBL" id="BAHC01000119">
    <property type="protein sequence ID" value="GAB90936.1"/>
    <property type="molecule type" value="Genomic_DNA"/>
</dbReference>
<dbReference type="PANTHER" id="PTHR43776">
    <property type="entry name" value="TRANSPORT ATP-BINDING PROTEIN"/>
    <property type="match status" value="1"/>
</dbReference>
<dbReference type="OrthoDB" id="8036461at2"/>
<feature type="domain" description="ABC transporter" evidence="6">
    <location>
        <begin position="20"/>
        <end position="269"/>
    </location>
</feature>
<comment type="caution">
    <text evidence="7">The sequence shown here is derived from an EMBL/GenBank/DDBJ whole genome shotgun (WGS) entry which is preliminary data.</text>
</comment>
<dbReference type="InterPro" id="IPR050319">
    <property type="entry name" value="ABC_transp_ATP-bind"/>
</dbReference>
<dbReference type="RefSeq" id="WP_006334117.1">
    <property type="nucleotide sequence ID" value="NZ_BAHC01000119.1"/>
</dbReference>
<dbReference type="Gene3D" id="3.40.50.300">
    <property type="entry name" value="P-loop containing nucleotide triphosphate hydrolases"/>
    <property type="match status" value="1"/>
</dbReference>
<dbReference type="InterPro" id="IPR003439">
    <property type="entry name" value="ABC_transporter-like_ATP-bd"/>
</dbReference>
<dbReference type="PROSITE" id="PS50893">
    <property type="entry name" value="ABC_TRANSPORTER_2"/>
    <property type="match status" value="1"/>
</dbReference>
<dbReference type="STRING" id="1108045.GORHZ_119_00650"/>
<keyword evidence="4 7" id="KW-0067">ATP-binding</keyword>
<dbReference type="GO" id="GO:0005524">
    <property type="term" value="F:ATP binding"/>
    <property type="evidence" value="ECO:0007669"/>
    <property type="project" value="UniProtKB-KW"/>
</dbReference>
<protein>
    <submittedName>
        <fullName evidence="7">Putative peptide ABC transporter ATP-binding protein</fullName>
    </submittedName>
</protein>
<proteinExistence type="inferred from homology"/>
<dbReference type="GO" id="GO:0016887">
    <property type="term" value="F:ATP hydrolysis activity"/>
    <property type="evidence" value="ECO:0007669"/>
    <property type="project" value="InterPro"/>
</dbReference>
<keyword evidence="2" id="KW-0813">Transport</keyword>
<feature type="compositionally biased region" description="Basic and acidic residues" evidence="5">
    <location>
        <begin position="283"/>
        <end position="292"/>
    </location>
</feature>
<sequence length="292" mass="31885">MSTSIPGPDATSSAERAPLLVVDDIRISYPGRRGLVRSTPPTEVIKGVSFDVGVGETVGLVGESGSGKSTIGRAVLGLLPITSGSITFDGRPMPRNRQEQKWYRRNVQAVFQDPLSSLNPTMSIGDTIAEPMRRLLGMNDRREITAQVHHLLDSVGLSVRQSHSYPRELSGGQRQRVAIARALAPKPRLIVADEAVSALDVSTQAQIVNLFADLQEETGVAYLFIAHDLGVVRHMSNRTAVLFKGDLVEWGDACEVHDHPEHPYTQRLVAAAPVPDPARQRAKREDRRAARI</sequence>
<keyword evidence="8" id="KW-1185">Reference proteome</keyword>
<dbReference type="CDD" id="cd03257">
    <property type="entry name" value="ABC_NikE_OppD_transporters"/>
    <property type="match status" value="1"/>
</dbReference>
<dbReference type="PROSITE" id="PS00211">
    <property type="entry name" value="ABC_TRANSPORTER_1"/>
    <property type="match status" value="1"/>
</dbReference>
<dbReference type="eggNOG" id="COG4608">
    <property type="taxonomic scope" value="Bacteria"/>
</dbReference>